<evidence type="ECO:0000256" key="1">
    <source>
        <dbReference type="ARBA" id="ARBA00022729"/>
    </source>
</evidence>
<dbReference type="SMART" id="SM00869">
    <property type="entry name" value="Autotransporter"/>
    <property type="match status" value="1"/>
</dbReference>
<dbReference type="PROSITE" id="PS51208">
    <property type="entry name" value="AUTOTRANSPORTER"/>
    <property type="match status" value="1"/>
</dbReference>
<dbReference type="InterPro" id="IPR013425">
    <property type="entry name" value="Autotrns_rpt"/>
</dbReference>
<dbReference type="STRING" id="1112.A9D12_03340"/>
<keyword evidence="1 2" id="KW-0732">Signal</keyword>
<feature type="chain" id="PRO_5008251651" description="Autotransporter domain-containing protein" evidence="2">
    <location>
        <begin position="30"/>
        <end position="1954"/>
    </location>
</feature>
<dbReference type="InterPro" id="IPR005546">
    <property type="entry name" value="Autotransporte_beta"/>
</dbReference>
<dbReference type="KEGG" id="pns:A9D12_03340"/>
<dbReference type="Proteomes" id="UP000078263">
    <property type="component" value="Chromosome"/>
</dbReference>
<dbReference type="Gene3D" id="2.40.128.130">
    <property type="entry name" value="Autotransporter beta-domain"/>
    <property type="match status" value="1"/>
</dbReference>
<dbReference type="Pfam" id="PF03797">
    <property type="entry name" value="Autotransporter"/>
    <property type="match status" value="1"/>
</dbReference>
<evidence type="ECO:0000256" key="2">
    <source>
        <dbReference type="SAM" id="SignalP"/>
    </source>
</evidence>
<feature type="domain" description="Autotransporter" evidence="3">
    <location>
        <begin position="1680"/>
        <end position="1954"/>
    </location>
</feature>
<dbReference type="NCBIfam" id="TIGR01414">
    <property type="entry name" value="autotrans_barl"/>
    <property type="match status" value="1"/>
</dbReference>
<evidence type="ECO:0000313" key="5">
    <source>
        <dbReference type="Proteomes" id="UP000078263"/>
    </source>
</evidence>
<dbReference type="NCBIfam" id="TIGR02601">
    <property type="entry name" value="autotrns_rpt"/>
    <property type="match status" value="1"/>
</dbReference>
<dbReference type="Gene3D" id="2.160.20.20">
    <property type="match status" value="1"/>
</dbReference>
<dbReference type="InterPro" id="IPR006315">
    <property type="entry name" value="OM_autotransptr_brl_dom"/>
</dbReference>
<dbReference type="EMBL" id="CP016033">
    <property type="protein sequence ID" value="ANK12127.1"/>
    <property type="molecule type" value="Genomic_DNA"/>
</dbReference>
<dbReference type="GO" id="GO:0019867">
    <property type="term" value="C:outer membrane"/>
    <property type="evidence" value="ECO:0007669"/>
    <property type="project" value="InterPro"/>
</dbReference>
<dbReference type="SUPFAM" id="SSF103515">
    <property type="entry name" value="Autotransporter"/>
    <property type="match status" value="1"/>
</dbReference>
<gene>
    <name evidence="4" type="ORF">A9D12_03340</name>
</gene>
<keyword evidence="5" id="KW-1185">Reference proteome</keyword>
<name>A0A192D2G7_9SPHN</name>
<feature type="signal peptide" evidence="2">
    <location>
        <begin position="1"/>
        <end position="29"/>
    </location>
</feature>
<accession>A0A192D2G7</accession>
<dbReference type="Pfam" id="PF12951">
    <property type="entry name" value="PATR"/>
    <property type="match status" value="2"/>
</dbReference>
<dbReference type="InterPro" id="IPR036709">
    <property type="entry name" value="Autotransporte_beta_dom_sf"/>
</dbReference>
<evidence type="ECO:0000259" key="3">
    <source>
        <dbReference type="PROSITE" id="PS51208"/>
    </source>
</evidence>
<dbReference type="RefSeq" id="WP_068349771.1">
    <property type="nucleotide sequence ID" value="NZ_CP016033.1"/>
</dbReference>
<protein>
    <recommendedName>
        <fullName evidence="3">Autotransporter domain-containing protein</fullName>
    </recommendedName>
</protein>
<sequence length="1954" mass="193515">MTTITKSRLLTTSAIAGLSVVNLGAPAAAQDAFGIHNDTTERLNIEVAEDEEVYGTDIGIYADNGPVTVVNAGTIRGDGLSLFGPDTRPSGGIVIAQGGSIVTNFGAIIGASNGIATSYFFSEDVNGDPLPPEALAIGTQINNAGLIQADAGTGVALAVGNVVNSGDIIGLNGAPGSAALGTGVILAEFPEAIDPDATGVGSVVNTEGGVIYGATRGVLISGGGTIDNAGLITANDTPVGGFPAPIAIILTANSAQEGRTATVDNSGEISGFIGVVAAGTLESVAINNTGAIFGTQVAITSSLVDGVLTINNAEGGVILSNGPTIGMNSGTLVLDNAGEIRSNGQSAINISTANSLIANSGLIQGQVFGIVTNLAQVAPGVFELRSTNTAIDNSGAIVGLTNDGIRLQGGGSVTNSGLILGQGNSQVADGISIFAVDGQDLTDYISSVDNTEDGVIDGARFGVILSSGGTIENAGSISGGLGGIVLQDGSGSQTASGTITNSGEVFSSNGSGISLTALAEASIDNSGDITGLNGDGIIVRNQLGSTTTISNAEGGEITGSQSGVHVETGGVDLVNAGTIRGNGTNPGFDAPPDAGVTLSGGASTVTNSGTISGAALGITTAFLFNPETGELEELARDTQVTNSGTIIGDSDDGVRLIGGGSVVNSGTIEGRVGDFADGVSMFPYTQQDNADYSASVTNTATGTIAGQRFGIILSAGGEVENAGSIEGVRGGIFIQGTALNSDPDEERSGLTASVVNTGTIAGTGDIVGDGYGVGFGSDMATASLENSGTITSAFNAGVSSATLADVTINNLAGGTISGGTSGVYSGGGGTIAIVNAGTIRGEGTYDGFDAAPDAGVTVATRDSSVVNSGTISGAGAGITTAYQYDPDIDGLVLAAQGTSVVNSGTVIGESNDGVRLIGGGSVTNSGTISGSGGEFADGVSMFRGEGQASEDYSAEVTNSADGEITGERFGVILSEGGSVDNAGAITGTEGGVLIQQGLLPVDVAPVSATLVNSGTITGVEGFGTVLAVDGAIAVDNSGTIAGQTFGALLDGASESGEQTATVENAGTISGGIDSGLIVTGGIVSVTIENSGTISSDESTAIFASSAVNLDNSGILSGGSGIAVQLSDFDDVVTLHNGSAITGVVDAAGGFDTLTLEGTALALTQAQQLTASAGFEELTVGSGFWTTAGMVGAFDSVLINEGASLQVNEVEGADGFESPILTSQVETNGLLVLNFSQDDIVSELDELSITGTGQLQLIGEAVFTVDTDSVAHTGGTIVSNGGLILTGALQGDVRTEGDGFFQLGTGGTEGEFAGDIVNNGRFVFNRVDDYDFNGAFSGTGILDKMGAGTLVFMGDYSFEGVTNILAGAVRIGGVIAPETDFNLGAVGTLDISGTDQTIGGLSGEGGATVIIDESELTVEQEENTEFAGEITGEGSLIKEGEGTLNLSGDNTYTGPTTINNGTLAVNGTITSPVIVNDGGTLGGNGAVGTTIVNSGGTLAPGNSIGQLTVAGNLTFGAGSIYEVETNAAGAADRVDATGTVTIASTAQVAVLAEAGNYNPRTDYTILTGAGGVTGTFGSVTSNLAFLTPRLRYGATAVTLSLYRNDIDFADVAANLNQASVATAVQALGIDNPLFEAVLVQSAPTAQASFGELSGEILASTITGLTDDSRHLRNALMGMQVPEESGVFVWGAGFGSWGDFDAGVTSYAMSTDHMGLVAGIGLGGNGFAAAVSAGIGGSDFRMDGRADRADVESKYLAAHATFGGEGGFKGAVGISYAWHEIETARGITIAPLVQTLTSARDGDTLQLFGELAYEFLAGNTSVTPFARLAHVDTGNDAFTETGGNAALTVAGADQKTTFLSLGARAQFNAGESGFQPYLSAAWNRAFDDRSGVIASRFTAGGPAFGITGSLIPKNSAEVEAGFEYTAGRFSLGAAYTGTLASDREAHGARVTATIAF</sequence>
<reference evidence="4 5" key="1">
    <citation type="submission" date="2016-05" db="EMBL/GenBank/DDBJ databases">
        <title>Compelete Genome Sequence of Bacteriochlorophyll-Synthesizing Bacterium Porphyrobacter neustonensis DSM 9434.</title>
        <authorList>
            <person name="Shi X.-L."/>
            <person name="Wu Y.-H."/>
            <person name="Cheng H."/>
            <person name="Xu L."/>
            <person name="Zhang X.-Q."/>
            <person name="Wang C.-S."/>
            <person name="Xu X.-W."/>
        </authorList>
    </citation>
    <scope>NUCLEOTIDE SEQUENCE [LARGE SCALE GENOMIC DNA]</scope>
    <source>
        <strain evidence="4 5">DSM 9434</strain>
    </source>
</reference>
<dbReference type="OrthoDB" id="7195851at2"/>
<dbReference type="InterPro" id="IPR012332">
    <property type="entry name" value="Autotransporter_pectin_lyase_C"/>
</dbReference>
<proteinExistence type="predicted"/>
<organism evidence="4 5">
    <name type="scientific">Erythrobacter neustonensis</name>
    <dbReference type="NCBI Taxonomy" id="1112"/>
    <lineage>
        <taxon>Bacteria</taxon>
        <taxon>Pseudomonadati</taxon>
        <taxon>Pseudomonadota</taxon>
        <taxon>Alphaproteobacteria</taxon>
        <taxon>Sphingomonadales</taxon>
        <taxon>Erythrobacteraceae</taxon>
        <taxon>Erythrobacter/Porphyrobacter group</taxon>
        <taxon>Erythrobacter</taxon>
    </lineage>
</organism>
<evidence type="ECO:0000313" key="4">
    <source>
        <dbReference type="EMBL" id="ANK12127.1"/>
    </source>
</evidence>